<proteinExistence type="predicted"/>
<protein>
    <submittedName>
        <fullName evidence="1">tRNA uridine-5-carboxymethylaminomethyl(34) synthesis enzyme MnmG</fullName>
    </submittedName>
</protein>
<organism evidence="1 2">
    <name type="scientific">Helicobacter zhangjianzhongii</name>
    <dbReference type="NCBI Taxonomy" id="2974574"/>
    <lineage>
        <taxon>Bacteria</taxon>
        <taxon>Pseudomonadati</taxon>
        <taxon>Campylobacterota</taxon>
        <taxon>Epsilonproteobacteria</taxon>
        <taxon>Campylobacterales</taxon>
        <taxon>Helicobacteraceae</taxon>
        <taxon>Helicobacter</taxon>
    </lineage>
</organism>
<accession>A0ACC6FS43</accession>
<evidence type="ECO:0000313" key="1">
    <source>
        <dbReference type="EMBL" id="MDL0082018.1"/>
    </source>
</evidence>
<comment type="caution">
    <text evidence="1">The sequence shown here is derived from an EMBL/GenBank/DDBJ whole genome shotgun (WGS) entry which is preliminary data.</text>
</comment>
<evidence type="ECO:0000313" key="2">
    <source>
        <dbReference type="Proteomes" id="UP001173802"/>
    </source>
</evidence>
<name>A0ACC6FS43_9HELI</name>
<gene>
    <name evidence="1" type="primary">mnmG</name>
    <name evidence="1" type="ORF">NYG90_04920</name>
</gene>
<dbReference type="Proteomes" id="UP001173802">
    <property type="component" value="Unassembled WGS sequence"/>
</dbReference>
<keyword evidence="2" id="KW-1185">Reference proteome</keyword>
<reference evidence="1 2" key="1">
    <citation type="journal article" date="2023" name="Microorganisms">
        <title>Isolation and Genomic Characteristics of Cat-Borne Campylobacter felis sp. nov. and Sheep-Borne Campylobacter ovis sp. nov.</title>
        <authorList>
            <person name="Wang H."/>
            <person name="Li Y."/>
            <person name="Gu Y."/>
            <person name="Zhou G."/>
            <person name="Chen X."/>
            <person name="Zhang X."/>
            <person name="Shao Z."/>
            <person name="Zhang J."/>
            <person name="Zhang M."/>
        </authorList>
    </citation>
    <scope>NUCLEOTIDE SEQUENCE [LARGE SCALE GENOMIC DNA]</scope>
    <source>
        <strain evidence="1 2">XJK30-2</strain>
    </source>
</reference>
<dbReference type="EMBL" id="JANURN010000004">
    <property type="protein sequence ID" value="MDL0082018.1"/>
    <property type="molecule type" value="Genomic_DNA"/>
</dbReference>
<sequence>MVYDVLVVGGGHAGLEAACIAARMGARVCMLTILVENIALASCNPAIGGLGKGHLVKEVDALGGVMGKITDKCGIQYRILNASKGPAVRGTRAQIDMDLYRIYARNLALNTPNLTISQAMVKEILLDSTGQKAIGVRTNIGKDYYAHKLIITTGTFLQGLVHIGENRLENGRFGESASNDLSTSLRDLGLTLGRLKTGTCPRILGSSIDFTHLEQHSGDENPPHFSYTTSEFTPTQLPCYITYTTERTHELIRENFHRAPLFTGQINGVGPRYCPSIEDKISRFADKSRHQLFLEPQTTHATEYYVNGLSTSLPYDVQEQVIASIPGLENAIITRYGYAIEYDYVLPTQLHHTLESKAIHSLYLAGQINGTTGYEEAAALGLLAGINATLSLQDIAPDRFHFPRKELVLRRDESYIGVMIDDLVTKGTNEPYRVFTSRAEYRLLLREDNAIYRLLGYARELGTMSREHIERFARDKQDIAQALAFLRTHFITPNKHAQSFLAQLNLPPINQKTALLHIVGKDGFRDFDALEAFLRSEQDSKGDSALLGGDSALGRHSADFGDLEATADHQSSSAPKSPKNYESPTAMPRILEEEKQAECEKFTADSHKTSEAQFLQKSAQKPTPETKIPAFSHFSPAAKEQIHIQAKYHDYIQKQQASIDNMHAQLQATIPEDFCYQGISGLSLEVVEKLSIARPKTLFDASKISGITPASLDVLHLHLHLQAKRAKVDSSSKIASSKQCSSLESLS</sequence>